<dbReference type="Proteomes" id="UP000708148">
    <property type="component" value="Unassembled WGS sequence"/>
</dbReference>
<accession>A0A8S1JE03</accession>
<proteinExistence type="predicted"/>
<protein>
    <submittedName>
        <fullName evidence="2">Uncharacterized protein</fullName>
    </submittedName>
</protein>
<sequence>MQHWRDQNCYGNPRQAAGESRGHPCMHVHILMQHRSSWSLPIDLANADEGPNRVPIYFAEHSICARDHSMNYSESDITSLQHHLSHVAHSAAEFLIVGGETTS</sequence>
<reference evidence="2" key="1">
    <citation type="submission" date="2020-12" db="EMBL/GenBank/DDBJ databases">
        <authorList>
            <person name="Iha C."/>
        </authorList>
    </citation>
    <scope>NUCLEOTIDE SEQUENCE</scope>
</reference>
<feature type="region of interest" description="Disordered" evidence="1">
    <location>
        <begin position="1"/>
        <end position="21"/>
    </location>
</feature>
<gene>
    <name evidence="2" type="ORF">OSTQU699_LOCUS9800</name>
</gene>
<keyword evidence="3" id="KW-1185">Reference proteome</keyword>
<dbReference type="EMBL" id="CAJHUC010002840">
    <property type="protein sequence ID" value="CAD7704445.1"/>
    <property type="molecule type" value="Genomic_DNA"/>
</dbReference>
<evidence type="ECO:0000313" key="3">
    <source>
        <dbReference type="Proteomes" id="UP000708148"/>
    </source>
</evidence>
<comment type="caution">
    <text evidence="2">The sequence shown here is derived from an EMBL/GenBank/DDBJ whole genome shotgun (WGS) entry which is preliminary data.</text>
</comment>
<dbReference type="AlphaFoldDB" id="A0A8S1JE03"/>
<organism evidence="2 3">
    <name type="scientific">Ostreobium quekettii</name>
    <dbReference type="NCBI Taxonomy" id="121088"/>
    <lineage>
        <taxon>Eukaryota</taxon>
        <taxon>Viridiplantae</taxon>
        <taxon>Chlorophyta</taxon>
        <taxon>core chlorophytes</taxon>
        <taxon>Ulvophyceae</taxon>
        <taxon>TCBD clade</taxon>
        <taxon>Bryopsidales</taxon>
        <taxon>Ostreobineae</taxon>
        <taxon>Ostreobiaceae</taxon>
        <taxon>Ostreobium</taxon>
    </lineage>
</organism>
<evidence type="ECO:0000256" key="1">
    <source>
        <dbReference type="SAM" id="MobiDB-lite"/>
    </source>
</evidence>
<evidence type="ECO:0000313" key="2">
    <source>
        <dbReference type="EMBL" id="CAD7704445.1"/>
    </source>
</evidence>
<name>A0A8S1JE03_9CHLO</name>